<comment type="caution">
    <text evidence="3">The sequence shown here is derived from an EMBL/GenBank/DDBJ whole genome shotgun (WGS) entry which is preliminary data.</text>
</comment>
<proteinExistence type="predicted"/>
<dbReference type="OrthoDB" id="852274at2759"/>
<accession>A0A2C9V654</accession>
<sequence length="108" mass="12073">MAYRQFSAFMLPFFLIGVSFLNSQEILVDARQLLEITLPEIPELPEIPSFPKVELPPLPELPELPELEVPELPDLLDIPDLPDLAKPTLAAKPTISKDMNPFHSTTSP</sequence>
<dbReference type="PANTHER" id="PTHR33088">
    <property type="entry name" value="MUCIN-2"/>
    <property type="match status" value="1"/>
</dbReference>
<dbReference type="Proteomes" id="UP000091857">
    <property type="component" value="Chromosome 10"/>
</dbReference>
<dbReference type="EMBL" id="CM004396">
    <property type="protein sequence ID" value="OAY39503.1"/>
    <property type="molecule type" value="Genomic_DNA"/>
</dbReference>
<keyword evidence="4" id="KW-1185">Reference proteome</keyword>
<evidence type="ECO:0000256" key="1">
    <source>
        <dbReference type="SAM" id="MobiDB-lite"/>
    </source>
</evidence>
<dbReference type="PANTHER" id="PTHR33088:SF64">
    <property type="entry name" value="GAMMA-GLIADIN"/>
    <property type="match status" value="1"/>
</dbReference>
<evidence type="ECO:0000313" key="4">
    <source>
        <dbReference type="Proteomes" id="UP000091857"/>
    </source>
</evidence>
<dbReference type="Gramene" id="Manes.10G099700.1.v8.1">
    <property type="protein sequence ID" value="Manes.10G099700.1.v8.1.CDS.1"/>
    <property type="gene ID" value="Manes.10G099700.v8.1"/>
</dbReference>
<name>A0A2C9V654_MANES</name>
<gene>
    <name evidence="3" type="ORF">MANES_10G099700v8</name>
</gene>
<feature type="chain" id="PRO_5012700044" evidence="2">
    <location>
        <begin position="24"/>
        <end position="108"/>
    </location>
</feature>
<organism evidence="3 4">
    <name type="scientific">Manihot esculenta</name>
    <name type="common">Cassava</name>
    <name type="synonym">Jatropha manihot</name>
    <dbReference type="NCBI Taxonomy" id="3983"/>
    <lineage>
        <taxon>Eukaryota</taxon>
        <taxon>Viridiplantae</taxon>
        <taxon>Streptophyta</taxon>
        <taxon>Embryophyta</taxon>
        <taxon>Tracheophyta</taxon>
        <taxon>Spermatophyta</taxon>
        <taxon>Magnoliopsida</taxon>
        <taxon>eudicotyledons</taxon>
        <taxon>Gunneridae</taxon>
        <taxon>Pentapetalae</taxon>
        <taxon>rosids</taxon>
        <taxon>fabids</taxon>
        <taxon>Malpighiales</taxon>
        <taxon>Euphorbiaceae</taxon>
        <taxon>Crotonoideae</taxon>
        <taxon>Manihoteae</taxon>
        <taxon>Manihot</taxon>
    </lineage>
</organism>
<evidence type="ECO:0000256" key="2">
    <source>
        <dbReference type="SAM" id="SignalP"/>
    </source>
</evidence>
<feature type="region of interest" description="Disordered" evidence="1">
    <location>
        <begin position="89"/>
        <end position="108"/>
    </location>
</feature>
<feature type="signal peptide" evidence="2">
    <location>
        <begin position="1"/>
        <end position="23"/>
    </location>
</feature>
<reference evidence="4" key="1">
    <citation type="journal article" date="2016" name="Nat. Biotechnol.">
        <title>Sequencing wild and cultivated cassava and related species reveals extensive interspecific hybridization and genetic diversity.</title>
        <authorList>
            <person name="Bredeson J.V."/>
            <person name="Lyons J.B."/>
            <person name="Prochnik S.E."/>
            <person name="Wu G.A."/>
            <person name="Ha C.M."/>
            <person name="Edsinger-Gonzales E."/>
            <person name="Grimwood J."/>
            <person name="Schmutz J."/>
            <person name="Rabbi I.Y."/>
            <person name="Egesi C."/>
            <person name="Nauluvula P."/>
            <person name="Lebot V."/>
            <person name="Ndunguru J."/>
            <person name="Mkamilo G."/>
            <person name="Bart R.S."/>
            <person name="Setter T.L."/>
            <person name="Gleadow R.M."/>
            <person name="Kulakow P."/>
            <person name="Ferguson M.E."/>
            <person name="Rounsley S."/>
            <person name="Rokhsar D.S."/>
        </authorList>
    </citation>
    <scope>NUCLEOTIDE SEQUENCE [LARGE SCALE GENOMIC DNA]</scope>
    <source>
        <strain evidence="4">cv. AM560-2</strain>
    </source>
</reference>
<dbReference type="AlphaFoldDB" id="A0A2C9V654"/>
<dbReference type="InterPro" id="IPR044659">
    <property type="entry name" value="PELPK1_2"/>
</dbReference>
<keyword evidence="2" id="KW-0732">Signal</keyword>
<protein>
    <submittedName>
        <fullName evidence="3">Uncharacterized protein</fullName>
    </submittedName>
</protein>
<evidence type="ECO:0000313" key="3">
    <source>
        <dbReference type="EMBL" id="OAY39503.1"/>
    </source>
</evidence>